<dbReference type="EMBL" id="OY731406">
    <property type="protein sequence ID" value="CAJ1975277.1"/>
    <property type="molecule type" value="Genomic_DNA"/>
</dbReference>
<dbReference type="Proteomes" id="UP001189624">
    <property type="component" value="Chromosome 9"/>
</dbReference>
<evidence type="ECO:0000256" key="7">
    <source>
        <dbReference type="ARBA" id="ARBA00022989"/>
    </source>
</evidence>
<evidence type="ECO:0000256" key="11">
    <source>
        <dbReference type="ARBA" id="ARBA00060399"/>
    </source>
</evidence>
<evidence type="ECO:0000256" key="6">
    <source>
        <dbReference type="ARBA" id="ARBA00022968"/>
    </source>
</evidence>
<keyword evidence="8" id="KW-0333">Golgi apparatus</keyword>
<keyword evidence="9 12" id="KW-0472">Membrane</keyword>
<dbReference type="InterPro" id="IPR004159">
    <property type="entry name" value="Put_SAM_MeTrfase"/>
</dbReference>
<keyword evidence="6 12" id="KW-0735">Signal-anchor</keyword>
<dbReference type="AlphaFoldDB" id="A0AA86VNT0"/>
<comment type="subcellular location">
    <subcellularLocation>
        <location evidence="11">Endomembrane system</location>
        <topology evidence="11">Single-pass type II membrane protein</topology>
    </subcellularLocation>
    <subcellularLocation>
        <location evidence="1">Golgi apparatus membrane</location>
        <topology evidence="1">Single-pass membrane protein</topology>
    </subcellularLocation>
    <subcellularLocation>
        <location evidence="12">Membrane</location>
        <topology evidence="12">Single-pass type II membrane protein</topology>
    </subcellularLocation>
</comment>
<keyword evidence="14" id="KW-1185">Reference proteome</keyword>
<dbReference type="Pfam" id="PF03141">
    <property type="entry name" value="Methyltransf_29"/>
    <property type="match status" value="1"/>
</dbReference>
<evidence type="ECO:0000256" key="8">
    <source>
        <dbReference type="ARBA" id="ARBA00023034"/>
    </source>
</evidence>
<dbReference type="GO" id="GO:0005768">
    <property type="term" value="C:endosome"/>
    <property type="evidence" value="ECO:0007669"/>
    <property type="project" value="TreeGrafter"/>
</dbReference>
<dbReference type="Gramene" id="rna-AYBTSS11_LOCUS27386">
    <property type="protein sequence ID" value="CAJ1975277.1"/>
    <property type="gene ID" value="gene-AYBTSS11_LOCUS27386"/>
</dbReference>
<evidence type="ECO:0000256" key="1">
    <source>
        <dbReference type="ARBA" id="ARBA00004194"/>
    </source>
</evidence>
<proteinExistence type="inferred from homology"/>
<dbReference type="PANTHER" id="PTHR10108">
    <property type="entry name" value="SAM-DEPENDENT METHYLTRANSFERASE"/>
    <property type="match status" value="1"/>
</dbReference>
<gene>
    <name evidence="13" type="ORF">AYBTSS11_LOCUS27386</name>
</gene>
<dbReference type="GO" id="GO:0032259">
    <property type="term" value="P:methylation"/>
    <property type="evidence" value="ECO:0007669"/>
    <property type="project" value="UniProtKB-KW"/>
</dbReference>
<evidence type="ECO:0000256" key="10">
    <source>
        <dbReference type="ARBA" id="ARBA00023180"/>
    </source>
</evidence>
<dbReference type="Gene3D" id="3.40.50.150">
    <property type="entry name" value="Vaccinia Virus protein VP39"/>
    <property type="match status" value="1"/>
</dbReference>
<dbReference type="InterPro" id="IPR029063">
    <property type="entry name" value="SAM-dependent_MTases_sf"/>
</dbReference>
<accession>A0AA86VNT0</accession>
<dbReference type="GO" id="GO:0008168">
    <property type="term" value="F:methyltransferase activity"/>
    <property type="evidence" value="ECO:0007669"/>
    <property type="project" value="UniProtKB-UniRule"/>
</dbReference>
<dbReference type="FunFam" id="3.40.50.150:FF:000122">
    <property type="entry name" value="probable methyltransferase PMT2"/>
    <property type="match status" value="1"/>
</dbReference>
<dbReference type="GO" id="GO:0000139">
    <property type="term" value="C:Golgi membrane"/>
    <property type="evidence" value="ECO:0007669"/>
    <property type="project" value="UniProtKB-SubCell"/>
</dbReference>
<comment type="similarity">
    <text evidence="2 12">Belongs to the methyltransferase superfamily.</text>
</comment>
<sequence>MVTKGNPGDNRNNRSSISIFIIVGLCGFFYILGLWQRSGFGKGDSIAVEITKHTDCSVLSDLNYETHHDDDGIDGSDAQIKEFKPCDDHYIDYTPCHDQARAMTFPRENMAYRERHCFPDEEKLHCLIPAPKGYATPFPWPMSRDYVPYANAPYKSLTVEKAVQNWIQYEGNVFRFPGGGTQFPNGADAYIDELASVIPLDNGMIRTALDTGCGVASFGAYLFKKNVITMSIAPRDSHEAQVQFALERGVPAIIGVLGTIMLPFPSGAFDMAHCSRCLIQWGSNDGMYMKEVDRVLRPGGYWILAGPPINWKTNFRAWQRPDYELEEEQRQIENNAKLLCWEKKYEKGEIAIWRKKLQSGDCVEQDTQPTMCETTNSDDVWYKKMENCATLTKSTGSWKPFQERLNDVPSRITSGSVPGVSAEAFEEDNRLWKKHVNAYKRINKIISSGRYRNIMDMNAGLGSFAAALESPKLWVMNVVPTIAEKANLGVIFERGLIGIYHDWCEAFSTYPRTYDLIHANGVFSLYKNVCNAEDILLEMDRILRPEGAVIFRDQADVLMKVKRIVKGMRWNTKMVDHEDGPLVSEKVLFAVKKYWVAGDNTTSSE</sequence>
<dbReference type="PANTHER" id="PTHR10108:SF1061">
    <property type="entry name" value="METHYLTRANSFERASE"/>
    <property type="match status" value="1"/>
</dbReference>
<dbReference type="EC" id="2.1.1.-" evidence="12"/>
<evidence type="ECO:0000256" key="2">
    <source>
        <dbReference type="ARBA" id="ARBA00008361"/>
    </source>
</evidence>
<keyword evidence="5 12" id="KW-0812">Transmembrane</keyword>
<keyword evidence="3 12" id="KW-0489">Methyltransferase</keyword>
<evidence type="ECO:0000313" key="13">
    <source>
        <dbReference type="EMBL" id="CAJ1975277.1"/>
    </source>
</evidence>
<evidence type="ECO:0000256" key="4">
    <source>
        <dbReference type="ARBA" id="ARBA00022679"/>
    </source>
</evidence>
<evidence type="ECO:0000313" key="14">
    <source>
        <dbReference type="Proteomes" id="UP001189624"/>
    </source>
</evidence>
<evidence type="ECO:0000256" key="12">
    <source>
        <dbReference type="RuleBase" id="RU366043"/>
    </source>
</evidence>
<evidence type="ECO:0000256" key="5">
    <source>
        <dbReference type="ARBA" id="ARBA00022692"/>
    </source>
</evidence>
<keyword evidence="4 12" id="KW-0808">Transferase</keyword>
<evidence type="ECO:0000256" key="9">
    <source>
        <dbReference type="ARBA" id="ARBA00023136"/>
    </source>
</evidence>
<dbReference type="GO" id="GO:0005802">
    <property type="term" value="C:trans-Golgi network"/>
    <property type="evidence" value="ECO:0007669"/>
    <property type="project" value="TreeGrafter"/>
</dbReference>
<dbReference type="SUPFAM" id="SSF53335">
    <property type="entry name" value="S-adenosyl-L-methionine-dependent methyltransferases"/>
    <property type="match status" value="2"/>
</dbReference>
<evidence type="ECO:0000256" key="3">
    <source>
        <dbReference type="ARBA" id="ARBA00022603"/>
    </source>
</evidence>
<keyword evidence="7 12" id="KW-1133">Transmembrane helix</keyword>
<name>A0AA86VNT0_9FABA</name>
<protein>
    <recommendedName>
        <fullName evidence="12">Methyltransferase</fullName>
        <ecNumber evidence="12">2.1.1.-</ecNumber>
    </recommendedName>
</protein>
<keyword evidence="10 12" id="KW-0325">Glycoprotein</keyword>
<reference evidence="13" key="1">
    <citation type="submission" date="2023-10" db="EMBL/GenBank/DDBJ databases">
        <authorList>
            <person name="Domelevo Entfellner J.-B."/>
        </authorList>
    </citation>
    <scope>NUCLEOTIDE SEQUENCE</scope>
</reference>
<organism evidence="13 14">
    <name type="scientific">Sphenostylis stenocarpa</name>
    <dbReference type="NCBI Taxonomy" id="92480"/>
    <lineage>
        <taxon>Eukaryota</taxon>
        <taxon>Viridiplantae</taxon>
        <taxon>Streptophyta</taxon>
        <taxon>Embryophyta</taxon>
        <taxon>Tracheophyta</taxon>
        <taxon>Spermatophyta</taxon>
        <taxon>Magnoliopsida</taxon>
        <taxon>eudicotyledons</taxon>
        <taxon>Gunneridae</taxon>
        <taxon>Pentapetalae</taxon>
        <taxon>rosids</taxon>
        <taxon>fabids</taxon>
        <taxon>Fabales</taxon>
        <taxon>Fabaceae</taxon>
        <taxon>Papilionoideae</taxon>
        <taxon>50 kb inversion clade</taxon>
        <taxon>NPAAA clade</taxon>
        <taxon>indigoferoid/millettioid clade</taxon>
        <taxon>Phaseoleae</taxon>
        <taxon>Sphenostylis</taxon>
    </lineage>
</organism>
<feature type="transmembrane region" description="Helical" evidence="12">
    <location>
        <begin position="16"/>
        <end position="35"/>
    </location>
</feature>